<name>A0A5K1HPB1_9MAGN</name>
<reference evidence="2" key="1">
    <citation type="submission" date="2019-09" db="EMBL/GenBank/DDBJ databases">
        <authorList>
            <person name="Zhang L."/>
        </authorList>
    </citation>
    <scope>NUCLEOTIDE SEQUENCE</scope>
</reference>
<protein>
    <submittedName>
        <fullName evidence="2">Uncharacterized protein</fullName>
    </submittedName>
</protein>
<gene>
    <name evidence="2" type="ORF">NYM_LOCUS29684</name>
</gene>
<dbReference type="EMBL" id="LR722043">
    <property type="protein sequence ID" value="VVW87054.1"/>
    <property type="molecule type" value="Genomic_DNA"/>
</dbReference>
<accession>A0A5K1HPB1</accession>
<keyword evidence="1" id="KW-0472">Membrane</keyword>
<organism evidence="2">
    <name type="scientific">Nymphaea colorata</name>
    <name type="common">pocket water lily</name>
    <dbReference type="NCBI Taxonomy" id="210225"/>
    <lineage>
        <taxon>Eukaryota</taxon>
        <taxon>Viridiplantae</taxon>
        <taxon>Streptophyta</taxon>
        <taxon>Embryophyta</taxon>
        <taxon>Tracheophyta</taxon>
        <taxon>Spermatophyta</taxon>
        <taxon>Magnoliopsida</taxon>
        <taxon>Nymphaeales</taxon>
        <taxon>Nymphaeaceae</taxon>
        <taxon>Nymphaea</taxon>
    </lineage>
</organism>
<evidence type="ECO:0000313" key="2">
    <source>
        <dbReference type="EMBL" id="VVW87054.1"/>
    </source>
</evidence>
<feature type="transmembrane region" description="Helical" evidence="1">
    <location>
        <begin position="56"/>
        <end position="75"/>
    </location>
</feature>
<dbReference type="AlphaFoldDB" id="A0A5K1HPB1"/>
<keyword evidence="1" id="KW-0812">Transmembrane</keyword>
<keyword evidence="1" id="KW-1133">Transmembrane helix</keyword>
<proteinExistence type="predicted"/>
<evidence type="ECO:0000256" key="1">
    <source>
        <dbReference type="SAM" id="Phobius"/>
    </source>
</evidence>
<sequence length="81" mass="8931">MIKIASNSKVEAVPRPPLNRCCIGVVLNTGFDTSKGKLIRRVVAHAENPSIEQKDGLWIILFLLICSLFTSAYVLDQGMDN</sequence>